<evidence type="ECO:0000256" key="5">
    <source>
        <dbReference type="ARBA" id="ARBA00023136"/>
    </source>
</evidence>
<keyword evidence="5 7" id="KW-0472">Membrane</keyword>
<reference evidence="8" key="1">
    <citation type="submission" date="2020-05" db="EMBL/GenBank/DDBJ databases">
        <authorList>
            <person name="Chiriac C."/>
            <person name="Salcher M."/>
            <person name="Ghai R."/>
            <person name="Kavagutti S V."/>
        </authorList>
    </citation>
    <scope>NUCLEOTIDE SEQUENCE</scope>
</reference>
<dbReference type="GO" id="GO:0004129">
    <property type="term" value="F:cytochrome-c oxidase activity"/>
    <property type="evidence" value="ECO:0007669"/>
    <property type="project" value="UniProtKB-EC"/>
</dbReference>
<keyword evidence="3 7" id="KW-0812">Transmembrane</keyword>
<comment type="subcellular location">
    <subcellularLocation>
        <location evidence="1">Cell membrane</location>
        <topology evidence="1">Multi-pass membrane protein</topology>
    </subcellularLocation>
</comment>
<dbReference type="PIRSF" id="PIRSF017385">
    <property type="entry name" value="CtaF"/>
    <property type="match status" value="1"/>
</dbReference>
<dbReference type="GO" id="GO:0022900">
    <property type="term" value="P:electron transport chain"/>
    <property type="evidence" value="ECO:0007669"/>
    <property type="project" value="InterPro"/>
</dbReference>
<sequence length="133" mass="15020">MRFGWQLFGFLTIFYLIVTLVYWQQGGEVVGLTALPLSAGLALIIAFYFWFTERRLGANLPEDRPEAEISEGAGEIGFFPPYSWWPLAIGFTATLTAFGLIIGWWLFLIGVGALVLSVMGFVLEYEKPEYQDH</sequence>
<gene>
    <name evidence="8" type="ORF">UFOPK1650_00772</name>
</gene>
<protein>
    <submittedName>
        <fullName evidence="8">Unannotated protein</fullName>
    </submittedName>
</protein>
<feature type="transmembrane region" description="Helical" evidence="7">
    <location>
        <begin position="7"/>
        <end position="23"/>
    </location>
</feature>
<comment type="catalytic activity">
    <reaction evidence="6">
        <text>4 Fe(II)-[cytochrome c] + O2 + 8 H(+)(in) = 4 Fe(III)-[cytochrome c] + 2 H2O + 4 H(+)(out)</text>
        <dbReference type="Rhea" id="RHEA:11436"/>
        <dbReference type="Rhea" id="RHEA-COMP:10350"/>
        <dbReference type="Rhea" id="RHEA-COMP:14399"/>
        <dbReference type="ChEBI" id="CHEBI:15377"/>
        <dbReference type="ChEBI" id="CHEBI:15378"/>
        <dbReference type="ChEBI" id="CHEBI:15379"/>
        <dbReference type="ChEBI" id="CHEBI:29033"/>
        <dbReference type="ChEBI" id="CHEBI:29034"/>
        <dbReference type="EC" id="7.1.1.9"/>
    </reaction>
</comment>
<dbReference type="EMBL" id="CAEZTJ010000113">
    <property type="protein sequence ID" value="CAB4572298.1"/>
    <property type="molecule type" value="Genomic_DNA"/>
</dbReference>
<dbReference type="GO" id="GO:0005886">
    <property type="term" value="C:plasma membrane"/>
    <property type="evidence" value="ECO:0007669"/>
    <property type="project" value="UniProtKB-SubCell"/>
</dbReference>
<evidence type="ECO:0000256" key="7">
    <source>
        <dbReference type="SAM" id="Phobius"/>
    </source>
</evidence>
<dbReference type="AlphaFoldDB" id="A0A6J6EGV2"/>
<dbReference type="InterPro" id="IPR021050">
    <property type="entry name" value="Cyt_c_oxidase_su4_actinobac"/>
</dbReference>
<evidence type="ECO:0000313" key="8">
    <source>
        <dbReference type="EMBL" id="CAB4572298.1"/>
    </source>
</evidence>
<keyword evidence="4 7" id="KW-1133">Transmembrane helix</keyword>
<evidence type="ECO:0000256" key="1">
    <source>
        <dbReference type="ARBA" id="ARBA00004651"/>
    </source>
</evidence>
<feature type="transmembrane region" description="Helical" evidence="7">
    <location>
        <begin position="29"/>
        <end position="51"/>
    </location>
</feature>
<organism evidence="8">
    <name type="scientific">freshwater metagenome</name>
    <dbReference type="NCBI Taxonomy" id="449393"/>
    <lineage>
        <taxon>unclassified sequences</taxon>
        <taxon>metagenomes</taxon>
        <taxon>ecological metagenomes</taxon>
    </lineage>
</organism>
<evidence type="ECO:0000256" key="3">
    <source>
        <dbReference type="ARBA" id="ARBA00022692"/>
    </source>
</evidence>
<evidence type="ECO:0000256" key="2">
    <source>
        <dbReference type="ARBA" id="ARBA00022475"/>
    </source>
</evidence>
<evidence type="ECO:0000256" key="4">
    <source>
        <dbReference type="ARBA" id="ARBA00022989"/>
    </source>
</evidence>
<evidence type="ECO:0000256" key="6">
    <source>
        <dbReference type="ARBA" id="ARBA00047816"/>
    </source>
</evidence>
<keyword evidence="2" id="KW-1003">Cell membrane</keyword>
<name>A0A6J6EGV2_9ZZZZ</name>
<proteinExistence type="predicted"/>
<feature type="transmembrane region" description="Helical" evidence="7">
    <location>
        <begin position="97"/>
        <end position="123"/>
    </location>
</feature>
<accession>A0A6J6EGV2</accession>
<dbReference type="Pfam" id="PF12270">
    <property type="entry name" value="Cyt_c_ox_IV"/>
    <property type="match status" value="1"/>
</dbReference>